<organism evidence="1 2">
    <name type="scientific">Portunus trituberculatus</name>
    <name type="common">Swimming crab</name>
    <name type="synonym">Neptunus trituberculatus</name>
    <dbReference type="NCBI Taxonomy" id="210409"/>
    <lineage>
        <taxon>Eukaryota</taxon>
        <taxon>Metazoa</taxon>
        <taxon>Ecdysozoa</taxon>
        <taxon>Arthropoda</taxon>
        <taxon>Crustacea</taxon>
        <taxon>Multicrustacea</taxon>
        <taxon>Malacostraca</taxon>
        <taxon>Eumalacostraca</taxon>
        <taxon>Eucarida</taxon>
        <taxon>Decapoda</taxon>
        <taxon>Pleocyemata</taxon>
        <taxon>Brachyura</taxon>
        <taxon>Eubrachyura</taxon>
        <taxon>Portunoidea</taxon>
        <taxon>Portunidae</taxon>
        <taxon>Portuninae</taxon>
        <taxon>Portunus</taxon>
    </lineage>
</organism>
<gene>
    <name evidence="1" type="ORF">E2C01_051967</name>
</gene>
<proteinExistence type="predicted"/>
<name>A0A5B7GKQ4_PORTR</name>
<dbReference type="EMBL" id="VSRR010015244">
    <property type="protein sequence ID" value="MPC57975.1"/>
    <property type="molecule type" value="Genomic_DNA"/>
</dbReference>
<dbReference type="AlphaFoldDB" id="A0A5B7GKQ4"/>
<reference evidence="1 2" key="1">
    <citation type="submission" date="2019-05" db="EMBL/GenBank/DDBJ databases">
        <title>Another draft genome of Portunus trituberculatus and its Hox gene families provides insights of decapod evolution.</title>
        <authorList>
            <person name="Jeong J.-H."/>
            <person name="Song I."/>
            <person name="Kim S."/>
            <person name="Choi T."/>
            <person name="Kim D."/>
            <person name="Ryu S."/>
            <person name="Kim W."/>
        </authorList>
    </citation>
    <scope>NUCLEOTIDE SEQUENCE [LARGE SCALE GENOMIC DNA]</scope>
    <source>
        <tissue evidence="1">Muscle</tissue>
    </source>
</reference>
<sequence length="67" mass="7579">MDWHYSFPAHPFSLSSFLFRSPSLLSRVHTGTARKSSDHLTITRYNSQGFIGDPLNILVDLPTPPSY</sequence>
<dbReference type="Proteomes" id="UP000324222">
    <property type="component" value="Unassembled WGS sequence"/>
</dbReference>
<comment type="caution">
    <text evidence="1">The sequence shown here is derived from an EMBL/GenBank/DDBJ whole genome shotgun (WGS) entry which is preliminary data.</text>
</comment>
<keyword evidence="2" id="KW-1185">Reference proteome</keyword>
<protein>
    <submittedName>
        <fullName evidence="1">Uncharacterized protein</fullName>
    </submittedName>
</protein>
<evidence type="ECO:0000313" key="1">
    <source>
        <dbReference type="EMBL" id="MPC57975.1"/>
    </source>
</evidence>
<accession>A0A5B7GKQ4</accession>
<evidence type="ECO:0000313" key="2">
    <source>
        <dbReference type="Proteomes" id="UP000324222"/>
    </source>
</evidence>